<evidence type="ECO:0000256" key="5">
    <source>
        <dbReference type="SAM" id="MobiDB-lite"/>
    </source>
</evidence>
<reference evidence="7 8" key="1">
    <citation type="journal article" date="2019" name="Nat. Plants">
        <title>Stout camphor tree genome fills gaps in understanding of flowering plant genome evolution.</title>
        <authorList>
            <person name="Chaw S.M."/>
            <person name="Liu Y.C."/>
            <person name="Wu Y.W."/>
            <person name="Wang H.Y."/>
            <person name="Lin C.I."/>
            <person name="Wu C.S."/>
            <person name="Ke H.M."/>
            <person name="Chang L.Y."/>
            <person name="Hsu C.Y."/>
            <person name="Yang H.T."/>
            <person name="Sudianto E."/>
            <person name="Hsu M.H."/>
            <person name="Wu K.P."/>
            <person name="Wang L.N."/>
            <person name="Leebens-Mack J.H."/>
            <person name="Tsai I.J."/>
        </authorList>
    </citation>
    <scope>NUCLEOTIDE SEQUENCE [LARGE SCALE GENOMIC DNA]</scope>
    <source>
        <strain evidence="8">cv. Chaw 1501</strain>
        <tissue evidence="7">Young leaves</tissue>
    </source>
</reference>
<gene>
    <name evidence="7" type="ORF">CKAN_01879500</name>
</gene>
<feature type="DNA-binding region" description="HMG box" evidence="4">
    <location>
        <begin position="204"/>
        <end position="268"/>
    </location>
</feature>
<feature type="domain" description="HMG box" evidence="6">
    <location>
        <begin position="204"/>
        <end position="268"/>
    </location>
</feature>
<proteinExistence type="predicted"/>
<evidence type="ECO:0000259" key="6">
    <source>
        <dbReference type="PROSITE" id="PS50118"/>
    </source>
</evidence>
<dbReference type="GO" id="GO:0003677">
    <property type="term" value="F:DNA binding"/>
    <property type="evidence" value="ECO:0007669"/>
    <property type="project" value="UniProtKB-UniRule"/>
</dbReference>
<dbReference type="OrthoDB" id="1919336at2759"/>
<comment type="subcellular location">
    <subcellularLocation>
        <location evidence="1">Nucleus</location>
    </subcellularLocation>
</comment>
<dbReference type="InterPro" id="IPR009071">
    <property type="entry name" value="HMG_box_dom"/>
</dbReference>
<name>A0A3S4PFF0_9MAGN</name>
<accession>A0A3S4PFF0</accession>
<evidence type="ECO:0000256" key="1">
    <source>
        <dbReference type="ARBA" id="ARBA00004123"/>
    </source>
</evidence>
<dbReference type="PANTHER" id="PTHR48112:SF32">
    <property type="entry name" value="HIGH MOBILITY GROUP PROTEIN B3"/>
    <property type="match status" value="1"/>
</dbReference>
<dbReference type="SMART" id="SM00398">
    <property type="entry name" value="HMG"/>
    <property type="match status" value="1"/>
</dbReference>
<protein>
    <submittedName>
        <fullName evidence="7">HMG_box domain-containing protein</fullName>
    </submittedName>
</protein>
<dbReference type="InterPro" id="IPR036910">
    <property type="entry name" value="HMG_box_dom_sf"/>
</dbReference>
<evidence type="ECO:0000313" key="8">
    <source>
        <dbReference type="Proteomes" id="UP000283530"/>
    </source>
</evidence>
<dbReference type="SUPFAM" id="SSF47095">
    <property type="entry name" value="HMG-box"/>
    <property type="match status" value="1"/>
</dbReference>
<evidence type="ECO:0000313" key="7">
    <source>
        <dbReference type="EMBL" id="RWR89727.1"/>
    </source>
</evidence>
<dbReference type="GO" id="GO:0005634">
    <property type="term" value="C:nucleus"/>
    <property type="evidence" value="ECO:0007669"/>
    <property type="project" value="UniProtKB-SubCell"/>
</dbReference>
<dbReference type="PANTHER" id="PTHR48112">
    <property type="entry name" value="HIGH MOBILITY GROUP PROTEIN DSP1"/>
    <property type="match status" value="1"/>
</dbReference>
<dbReference type="AlphaFoldDB" id="A0A3S4PFF0"/>
<dbReference type="Proteomes" id="UP000283530">
    <property type="component" value="Unassembled WGS sequence"/>
</dbReference>
<keyword evidence="3 4" id="KW-0539">Nucleus</keyword>
<organism evidence="7 8">
    <name type="scientific">Cinnamomum micranthum f. kanehirae</name>
    <dbReference type="NCBI Taxonomy" id="337451"/>
    <lineage>
        <taxon>Eukaryota</taxon>
        <taxon>Viridiplantae</taxon>
        <taxon>Streptophyta</taxon>
        <taxon>Embryophyta</taxon>
        <taxon>Tracheophyta</taxon>
        <taxon>Spermatophyta</taxon>
        <taxon>Magnoliopsida</taxon>
        <taxon>Magnoliidae</taxon>
        <taxon>Laurales</taxon>
        <taxon>Lauraceae</taxon>
        <taxon>Cinnamomum</taxon>
    </lineage>
</organism>
<keyword evidence="2 4" id="KW-0238">DNA-binding</keyword>
<dbReference type="EMBL" id="QPKB01000007">
    <property type="protein sequence ID" value="RWR89727.1"/>
    <property type="molecule type" value="Genomic_DNA"/>
</dbReference>
<evidence type="ECO:0000256" key="2">
    <source>
        <dbReference type="ARBA" id="ARBA00023125"/>
    </source>
</evidence>
<dbReference type="Pfam" id="PF00505">
    <property type="entry name" value="HMG_box"/>
    <property type="match status" value="1"/>
</dbReference>
<evidence type="ECO:0000256" key="3">
    <source>
        <dbReference type="ARBA" id="ARBA00023242"/>
    </source>
</evidence>
<comment type="caution">
    <text evidence="7">The sequence shown here is derived from an EMBL/GenBank/DDBJ whole genome shotgun (WGS) entry which is preliminary data.</text>
</comment>
<dbReference type="PROSITE" id="PS50118">
    <property type="entry name" value="HMG_BOX_2"/>
    <property type="match status" value="1"/>
</dbReference>
<feature type="region of interest" description="Disordered" evidence="5">
    <location>
        <begin position="40"/>
        <end position="71"/>
    </location>
</feature>
<sequence length="279" mass="31533">MAFTPEEIPQTPPTSISLQIAGFLTGNTIHVQGDAGDVRFSGQFDIHQPPRTQQQPHFPGTDSPESPPRSTLSIEKLFSSITQNQTHGLFGPSPITDTTTPSTPVHKNAHSLEFPDLGCPDFDQSPANCRTSATQMSGCEVGHANVTTRLRSGVISPVTYFSCRKRSYVGVSGDGEQENWRRRSKSRRERRDVLERVLRQHSFPVRPCNSYTFFVMTKWRDLKSSSFQETSKRLGEMWSQLPNIEKKEFVKMALKDNERYKKQCMLLKRRPKCLLGGSQ</sequence>
<keyword evidence="8" id="KW-1185">Reference proteome</keyword>
<dbReference type="Gene3D" id="1.10.30.10">
    <property type="entry name" value="High mobility group box domain"/>
    <property type="match status" value="1"/>
</dbReference>
<dbReference type="CDD" id="cd00084">
    <property type="entry name" value="HMG-box_SF"/>
    <property type="match status" value="1"/>
</dbReference>
<evidence type="ECO:0000256" key="4">
    <source>
        <dbReference type="PROSITE-ProRule" id="PRU00267"/>
    </source>
</evidence>
<dbReference type="InterPro" id="IPR050342">
    <property type="entry name" value="HMGB"/>
</dbReference>